<gene>
    <name evidence="3" type="ORF">WG926_26105</name>
</gene>
<name>A0ABU9YSN0_9PROT</name>
<dbReference type="SUPFAM" id="SSF89447">
    <property type="entry name" value="AbrB/MazE/MraZ-like"/>
    <property type="match status" value="1"/>
</dbReference>
<dbReference type="InterPro" id="IPR037914">
    <property type="entry name" value="SpoVT-AbrB_sf"/>
</dbReference>
<protein>
    <submittedName>
        <fullName evidence="3">AbrB/MazE/SpoVT family DNA-binding domain-containing protein</fullName>
    </submittedName>
</protein>
<organism evidence="3 4">
    <name type="scientific">Tistrella arctica</name>
    <dbReference type="NCBI Taxonomy" id="3133430"/>
    <lineage>
        <taxon>Bacteria</taxon>
        <taxon>Pseudomonadati</taxon>
        <taxon>Pseudomonadota</taxon>
        <taxon>Alphaproteobacteria</taxon>
        <taxon>Geminicoccales</taxon>
        <taxon>Geminicoccaceae</taxon>
        <taxon>Tistrella</taxon>
    </lineage>
</organism>
<dbReference type="Pfam" id="PF04014">
    <property type="entry name" value="MazE_antitoxin"/>
    <property type="match status" value="1"/>
</dbReference>
<dbReference type="Proteomes" id="UP001413721">
    <property type="component" value="Unassembled WGS sequence"/>
</dbReference>
<accession>A0ABU9YSN0</accession>
<sequence length="81" mass="8967">MAKMDMRHARLFRAGPDQAVRIPQGFELPGDEVIIHREGERLVIEPVARPGLLALLATLDPIDDTFPDVDDGLPPLDDIDL</sequence>
<evidence type="ECO:0000259" key="2">
    <source>
        <dbReference type="SMART" id="SM00966"/>
    </source>
</evidence>
<comment type="similarity">
    <text evidence="1">Belongs to the VapB family.</text>
</comment>
<dbReference type="Gene3D" id="2.10.260.10">
    <property type="match status" value="1"/>
</dbReference>
<evidence type="ECO:0000313" key="3">
    <source>
        <dbReference type="EMBL" id="MEN2991812.1"/>
    </source>
</evidence>
<dbReference type="GO" id="GO:0003677">
    <property type="term" value="F:DNA binding"/>
    <property type="evidence" value="ECO:0007669"/>
    <property type="project" value="UniProtKB-KW"/>
</dbReference>
<evidence type="ECO:0000313" key="4">
    <source>
        <dbReference type="Proteomes" id="UP001413721"/>
    </source>
</evidence>
<dbReference type="PANTHER" id="PTHR37550:SF1">
    <property type="entry name" value="SSL1300 PROTEIN"/>
    <property type="match status" value="1"/>
</dbReference>
<reference evidence="3 4" key="1">
    <citation type="submission" date="2024-03" db="EMBL/GenBank/DDBJ databases">
        <title>High-quality draft genome sequencing of Tistrella sp. BH-R2-4.</title>
        <authorList>
            <person name="Dong C."/>
        </authorList>
    </citation>
    <scope>NUCLEOTIDE SEQUENCE [LARGE SCALE GENOMIC DNA]</scope>
    <source>
        <strain evidence="3 4">BH-R2-4</strain>
    </source>
</reference>
<dbReference type="RefSeq" id="WP_372044828.1">
    <property type="nucleotide sequence ID" value="NZ_JBBKTV010000009.1"/>
</dbReference>
<evidence type="ECO:0000256" key="1">
    <source>
        <dbReference type="ARBA" id="ARBA00007924"/>
    </source>
</evidence>
<feature type="domain" description="SpoVT-AbrB" evidence="2">
    <location>
        <begin position="12"/>
        <end position="52"/>
    </location>
</feature>
<comment type="caution">
    <text evidence="3">The sequence shown here is derived from an EMBL/GenBank/DDBJ whole genome shotgun (WGS) entry which is preliminary data.</text>
</comment>
<proteinExistence type="inferred from homology"/>
<dbReference type="PANTHER" id="PTHR37550">
    <property type="entry name" value="ANTITOXIN VAPB1"/>
    <property type="match status" value="1"/>
</dbReference>
<keyword evidence="4" id="KW-1185">Reference proteome</keyword>
<dbReference type="EMBL" id="JBBKTW010000014">
    <property type="protein sequence ID" value="MEN2991812.1"/>
    <property type="molecule type" value="Genomic_DNA"/>
</dbReference>
<keyword evidence="3" id="KW-0238">DNA-binding</keyword>
<dbReference type="SMART" id="SM00966">
    <property type="entry name" value="SpoVT_AbrB"/>
    <property type="match status" value="1"/>
</dbReference>
<dbReference type="InterPro" id="IPR007159">
    <property type="entry name" value="SpoVT-AbrB_dom"/>
</dbReference>
<dbReference type="InterPro" id="IPR051734">
    <property type="entry name" value="VapB_TA_antitoxins"/>
</dbReference>